<dbReference type="AlphaFoldDB" id="A0AAE3G2H3"/>
<dbReference type="EMBL" id="JALJXV010000003">
    <property type="protein sequence ID" value="MCP1674424.1"/>
    <property type="molecule type" value="Genomic_DNA"/>
</dbReference>
<evidence type="ECO:0000313" key="2">
    <source>
        <dbReference type="Proteomes" id="UP001205843"/>
    </source>
</evidence>
<accession>A0AAE3G2H3</accession>
<dbReference type="RefSeq" id="WP_253476397.1">
    <property type="nucleotide sequence ID" value="NZ_JALJXV010000003.1"/>
</dbReference>
<name>A0AAE3G2H3_9GAMM</name>
<organism evidence="1 2">
    <name type="scientific">Natronocella acetinitrilica</name>
    <dbReference type="NCBI Taxonomy" id="414046"/>
    <lineage>
        <taxon>Bacteria</taxon>
        <taxon>Pseudomonadati</taxon>
        <taxon>Pseudomonadota</taxon>
        <taxon>Gammaproteobacteria</taxon>
        <taxon>Chromatiales</taxon>
        <taxon>Ectothiorhodospiraceae</taxon>
        <taxon>Natronocella</taxon>
    </lineage>
</organism>
<gene>
    <name evidence="1" type="ORF">J2T57_001526</name>
</gene>
<keyword evidence="2" id="KW-1185">Reference proteome</keyword>
<dbReference type="Proteomes" id="UP001205843">
    <property type="component" value="Unassembled WGS sequence"/>
</dbReference>
<comment type="caution">
    <text evidence="1">The sequence shown here is derived from an EMBL/GenBank/DDBJ whole genome shotgun (WGS) entry which is preliminary data.</text>
</comment>
<proteinExistence type="predicted"/>
<protein>
    <submittedName>
        <fullName evidence="1">Uncharacterized protein</fullName>
    </submittedName>
</protein>
<evidence type="ECO:0000313" key="1">
    <source>
        <dbReference type="EMBL" id="MCP1674424.1"/>
    </source>
</evidence>
<sequence>MLFELGCWVMRGFNVGIPAHVAPSDWQPLSERWSDVRARVDLGQIHEIEVDYSIAPDWMEGAIAIALDPVSSEPIYHALDGDALYLEMGPREGGERLYMRLPLEGARSAYRRARDLCLESDPALHFVAPERIHVEIDLD</sequence>
<reference evidence="1" key="1">
    <citation type="submission" date="2022-03" db="EMBL/GenBank/DDBJ databases">
        <title>Genomic Encyclopedia of Type Strains, Phase III (KMG-III): the genomes of soil and plant-associated and newly described type strains.</title>
        <authorList>
            <person name="Whitman W."/>
        </authorList>
    </citation>
    <scope>NUCLEOTIDE SEQUENCE</scope>
    <source>
        <strain evidence="1">ANL 6-2</strain>
    </source>
</reference>